<evidence type="ECO:0000313" key="2">
    <source>
        <dbReference type="Proteomes" id="UP000005239"/>
    </source>
</evidence>
<protein>
    <submittedName>
        <fullName evidence="1">Uncharacterized protein</fullName>
    </submittedName>
</protein>
<accession>A0A8R1YNR3</accession>
<gene>
    <name evidence="1" type="primary">WBGene00203115</name>
</gene>
<proteinExistence type="predicted"/>
<sequence>MTGEMEGGSGKEGYVTISCISDPNDGLQELGENAGGEKGEKRVVYESHKRLRQGSLLFLRFL</sequence>
<keyword evidence="2" id="KW-1185">Reference proteome</keyword>
<organism evidence="1 2">
    <name type="scientific">Pristionchus pacificus</name>
    <name type="common">Parasitic nematode worm</name>
    <dbReference type="NCBI Taxonomy" id="54126"/>
    <lineage>
        <taxon>Eukaryota</taxon>
        <taxon>Metazoa</taxon>
        <taxon>Ecdysozoa</taxon>
        <taxon>Nematoda</taxon>
        <taxon>Chromadorea</taxon>
        <taxon>Rhabditida</taxon>
        <taxon>Rhabditina</taxon>
        <taxon>Diplogasteromorpha</taxon>
        <taxon>Diplogasteroidea</taxon>
        <taxon>Neodiplogasteridae</taxon>
        <taxon>Pristionchus</taxon>
    </lineage>
</organism>
<dbReference type="AlphaFoldDB" id="A0A2A6CW29"/>
<name>A0A2A6CW29_PRIPA</name>
<dbReference type="Proteomes" id="UP000005239">
    <property type="component" value="Unassembled WGS sequence"/>
</dbReference>
<evidence type="ECO:0000313" key="1">
    <source>
        <dbReference type="EnsemblMetazoa" id="PPA30247.1"/>
    </source>
</evidence>
<reference evidence="1" key="2">
    <citation type="submission" date="2022-06" db="UniProtKB">
        <authorList>
            <consortium name="EnsemblMetazoa"/>
        </authorList>
    </citation>
    <scope>IDENTIFICATION</scope>
    <source>
        <strain evidence="1">PS312</strain>
    </source>
</reference>
<reference evidence="2" key="1">
    <citation type="journal article" date="2008" name="Nat. Genet.">
        <title>The Pristionchus pacificus genome provides a unique perspective on nematode lifestyle and parasitism.</title>
        <authorList>
            <person name="Dieterich C."/>
            <person name="Clifton S.W."/>
            <person name="Schuster L.N."/>
            <person name="Chinwalla A."/>
            <person name="Delehaunty K."/>
            <person name="Dinkelacker I."/>
            <person name="Fulton L."/>
            <person name="Fulton R."/>
            <person name="Godfrey J."/>
            <person name="Minx P."/>
            <person name="Mitreva M."/>
            <person name="Roeseler W."/>
            <person name="Tian H."/>
            <person name="Witte H."/>
            <person name="Yang S.P."/>
            <person name="Wilson R.K."/>
            <person name="Sommer R.J."/>
        </authorList>
    </citation>
    <scope>NUCLEOTIDE SEQUENCE [LARGE SCALE GENOMIC DNA]</scope>
    <source>
        <strain evidence="2">PS312</strain>
    </source>
</reference>
<dbReference type="EnsemblMetazoa" id="PPA30247.1">
    <property type="protein sequence ID" value="PPA30247.1"/>
    <property type="gene ID" value="WBGene00203115"/>
</dbReference>
<accession>A0A2A6CW29</accession>